<proteinExistence type="inferred from homology"/>
<evidence type="ECO:0000256" key="1">
    <source>
        <dbReference type="ARBA" id="ARBA00022729"/>
    </source>
</evidence>
<evidence type="ECO:0000256" key="5">
    <source>
        <dbReference type="ARBA" id="ARBA00023288"/>
    </source>
</evidence>
<dbReference type="RefSeq" id="WP_327599168.1">
    <property type="nucleotide sequence ID" value="NZ_JAYXHS010000002.1"/>
</dbReference>
<dbReference type="Pfam" id="PF04390">
    <property type="entry name" value="LptE"/>
    <property type="match status" value="1"/>
</dbReference>
<protein>
    <recommendedName>
        <fullName evidence="6">LPS-assembly lipoprotein LptE</fullName>
    </recommendedName>
</protein>
<comment type="function">
    <text evidence="6">Together with LptD, is involved in the assembly of lipopolysaccharide (LPS) at the surface of the outer membrane. Required for the proper assembly of LptD. Binds LPS and may serve as the LPS recognition site at the outer membrane.</text>
</comment>
<keyword evidence="2 6" id="KW-0472">Membrane</keyword>
<dbReference type="Gene3D" id="3.30.160.150">
    <property type="entry name" value="Lipoprotein like domain"/>
    <property type="match status" value="1"/>
</dbReference>
<evidence type="ECO:0000256" key="2">
    <source>
        <dbReference type="ARBA" id="ARBA00023136"/>
    </source>
</evidence>
<keyword evidence="1" id="KW-0732">Signal</keyword>
<keyword evidence="4 6" id="KW-0998">Cell outer membrane</keyword>
<feature type="transmembrane region" description="Helical" evidence="7">
    <location>
        <begin position="29"/>
        <end position="50"/>
    </location>
</feature>
<keyword evidence="7" id="KW-0812">Transmembrane</keyword>
<keyword evidence="9" id="KW-1185">Reference proteome</keyword>
<dbReference type="PANTHER" id="PTHR38098">
    <property type="entry name" value="LPS-ASSEMBLY LIPOPROTEIN LPTE"/>
    <property type="match status" value="1"/>
</dbReference>
<dbReference type="InterPro" id="IPR007485">
    <property type="entry name" value="LPS_assembly_LptE"/>
</dbReference>
<organism evidence="8 9">
    <name type="scientific">Uliginosibacterium silvisoli</name>
    <dbReference type="NCBI Taxonomy" id="3114758"/>
    <lineage>
        <taxon>Bacteria</taxon>
        <taxon>Pseudomonadati</taxon>
        <taxon>Pseudomonadota</taxon>
        <taxon>Betaproteobacteria</taxon>
        <taxon>Rhodocyclales</taxon>
        <taxon>Zoogloeaceae</taxon>
        <taxon>Uliginosibacterium</taxon>
    </lineage>
</organism>
<evidence type="ECO:0000256" key="7">
    <source>
        <dbReference type="SAM" id="Phobius"/>
    </source>
</evidence>
<keyword evidence="5 8" id="KW-0449">Lipoprotein</keyword>
<comment type="similarity">
    <text evidence="6">Belongs to the LptE lipoprotein family.</text>
</comment>
<keyword evidence="3" id="KW-0564">Palmitate</keyword>
<comment type="subunit">
    <text evidence="6">Component of the lipopolysaccharide transport and assembly complex. Interacts with LptD.</text>
</comment>
<evidence type="ECO:0000313" key="9">
    <source>
        <dbReference type="Proteomes" id="UP001331561"/>
    </source>
</evidence>
<evidence type="ECO:0000256" key="4">
    <source>
        <dbReference type="ARBA" id="ARBA00023237"/>
    </source>
</evidence>
<evidence type="ECO:0000313" key="8">
    <source>
        <dbReference type="EMBL" id="MEC5386194.1"/>
    </source>
</evidence>
<accession>A0ABU6K3I5</accession>
<reference evidence="8 9" key="1">
    <citation type="submission" date="2024-01" db="EMBL/GenBank/DDBJ databases">
        <title>Uliginosibacterium soil sp. nov.</title>
        <authorList>
            <person name="Lv Y."/>
        </authorList>
    </citation>
    <scope>NUCLEOTIDE SEQUENCE [LARGE SCALE GENOMIC DNA]</scope>
    <source>
        <strain evidence="8 9">H3</strain>
    </source>
</reference>
<dbReference type="EMBL" id="JAYXHS010000002">
    <property type="protein sequence ID" value="MEC5386194.1"/>
    <property type="molecule type" value="Genomic_DNA"/>
</dbReference>
<dbReference type="Proteomes" id="UP001331561">
    <property type="component" value="Unassembled WGS sequence"/>
</dbReference>
<dbReference type="HAMAP" id="MF_01186">
    <property type="entry name" value="LPS_assembly_LptE"/>
    <property type="match status" value="1"/>
</dbReference>
<comment type="caution">
    <text evidence="8">The sequence shown here is derived from an EMBL/GenBank/DDBJ whole genome shotgun (WGS) entry which is preliminary data.</text>
</comment>
<gene>
    <name evidence="6 8" type="primary">lptE</name>
    <name evidence="8" type="ORF">VVD49_10685</name>
</gene>
<sequence length="211" mass="23309">MAIRLINGFTLMTSALRTPFCKPTSAPSALLSFVLIAFIALVLSACGFQLRGPKPMAFKTIYLEMSPYSELAADLKRQIRTSGTTVAVDKREDAEVRFVVLEDSQEKAILSLGPTGTVREYQLRKRFAFRLHDKAGREVLPLQQINITRDITYSDSIVLAKDQEEALLYRDMQSDLVQQISRRLAAVRMTPVAPDAEPAVSGVPIGPGARP</sequence>
<evidence type="ECO:0000256" key="3">
    <source>
        <dbReference type="ARBA" id="ARBA00023139"/>
    </source>
</evidence>
<dbReference type="PANTHER" id="PTHR38098:SF1">
    <property type="entry name" value="LPS-ASSEMBLY LIPOPROTEIN LPTE"/>
    <property type="match status" value="1"/>
</dbReference>
<keyword evidence="7" id="KW-1133">Transmembrane helix</keyword>
<name>A0ABU6K3I5_9RHOO</name>
<evidence type="ECO:0000256" key="6">
    <source>
        <dbReference type="HAMAP-Rule" id="MF_01186"/>
    </source>
</evidence>